<comment type="caution">
    <text evidence="5">The sequence shown here is derived from an EMBL/GenBank/DDBJ whole genome shotgun (WGS) entry which is preliminary data.</text>
</comment>
<gene>
    <name evidence="5" type="ORF">C0Z18_19285</name>
</gene>
<dbReference type="PANTHER" id="PTHR46847:SF1">
    <property type="entry name" value="D-ALLOSE-BINDING PERIPLASMIC PROTEIN-RELATED"/>
    <property type="match status" value="1"/>
</dbReference>
<accession>A0A2N7VKQ8</accession>
<evidence type="ECO:0000313" key="5">
    <source>
        <dbReference type="EMBL" id="PMS17716.1"/>
    </source>
</evidence>
<evidence type="ECO:0000259" key="4">
    <source>
        <dbReference type="Pfam" id="PF13407"/>
    </source>
</evidence>
<dbReference type="GO" id="GO:0030313">
    <property type="term" value="C:cell envelope"/>
    <property type="evidence" value="ECO:0007669"/>
    <property type="project" value="UniProtKB-SubCell"/>
</dbReference>
<dbReference type="AlphaFoldDB" id="A0A2N7VKQ8"/>
<reference evidence="5 6" key="1">
    <citation type="submission" date="2018-01" db="EMBL/GenBank/DDBJ databases">
        <title>Whole genome analyses suggest that Burkholderia sensu lato contains two further novel genera in the rhizoxinica-symbiotica group Mycetohabitans gen. nov., and Trinickia gen. nov.: implications for the evolution of diazotrophy and nodulation in the Burkholderiaceae.</title>
        <authorList>
            <person name="Estrada-de los Santos P."/>
            <person name="Palmer M."/>
            <person name="Chavez-Ramirez B."/>
            <person name="Beukes C."/>
            <person name="Steenkamp E.T."/>
            <person name="Hirsch A.M."/>
            <person name="Manyaka P."/>
            <person name="Maluk M."/>
            <person name="Lafos M."/>
            <person name="Crook M."/>
            <person name="Gross E."/>
            <person name="Simon M.F."/>
            <person name="Bueno dos Reis Junior F."/>
            <person name="Poole P.S."/>
            <person name="Venter S.N."/>
            <person name="James E.K."/>
        </authorList>
    </citation>
    <scope>NUCLEOTIDE SEQUENCE [LARGE SCALE GENOMIC DNA]</scope>
    <source>
        <strain evidence="5 6">GIMN1.004</strain>
    </source>
</reference>
<evidence type="ECO:0000256" key="2">
    <source>
        <dbReference type="ARBA" id="ARBA00007639"/>
    </source>
</evidence>
<dbReference type="OrthoDB" id="9342512at2"/>
<keyword evidence="6" id="KW-1185">Reference proteome</keyword>
<comment type="subcellular location">
    <subcellularLocation>
        <location evidence="1">Cell envelope</location>
    </subcellularLocation>
</comment>
<evidence type="ECO:0000256" key="3">
    <source>
        <dbReference type="ARBA" id="ARBA00022729"/>
    </source>
</evidence>
<name>A0A2N7VKQ8_9BURK</name>
<dbReference type="InterPro" id="IPR028082">
    <property type="entry name" value="Peripla_BP_I"/>
</dbReference>
<evidence type="ECO:0000313" key="6">
    <source>
        <dbReference type="Proteomes" id="UP000235616"/>
    </source>
</evidence>
<keyword evidence="3" id="KW-0732">Signal</keyword>
<dbReference type="GO" id="GO:0030246">
    <property type="term" value="F:carbohydrate binding"/>
    <property type="evidence" value="ECO:0007669"/>
    <property type="project" value="UniProtKB-ARBA"/>
</dbReference>
<dbReference type="Proteomes" id="UP000235616">
    <property type="component" value="Unassembled WGS sequence"/>
</dbReference>
<organism evidence="5 6">
    <name type="scientific">Trinickia dabaoshanensis</name>
    <dbReference type="NCBI Taxonomy" id="564714"/>
    <lineage>
        <taxon>Bacteria</taxon>
        <taxon>Pseudomonadati</taxon>
        <taxon>Pseudomonadota</taxon>
        <taxon>Betaproteobacteria</taxon>
        <taxon>Burkholderiales</taxon>
        <taxon>Burkholderiaceae</taxon>
        <taxon>Trinickia</taxon>
    </lineage>
</organism>
<dbReference type="SUPFAM" id="SSF53822">
    <property type="entry name" value="Periplasmic binding protein-like I"/>
    <property type="match status" value="1"/>
</dbReference>
<dbReference type="Pfam" id="PF13407">
    <property type="entry name" value="Peripla_BP_4"/>
    <property type="match status" value="1"/>
</dbReference>
<comment type="similarity">
    <text evidence="2">Belongs to the bacterial solute-binding protein 2 family.</text>
</comment>
<dbReference type="InterPro" id="IPR025997">
    <property type="entry name" value="SBP_2_dom"/>
</dbReference>
<proteinExistence type="inferred from homology"/>
<evidence type="ECO:0000256" key="1">
    <source>
        <dbReference type="ARBA" id="ARBA00004196"/>
    </source>
</evidence>
<feature type="domain" description="Periplasmic binding protein" evidence="4">
    <location>
        <begin position="95"/>
        <end position="358"/>
    </location>
</feature>
<dbReference type="PANTHER" id="PTHR46847">
    <property type="entry name" value="D-ALLOSE-BINDING PERIPLASMIC PROTEIN-RELATED"/>
    <property type="match status" value="1"/>
</dbReference>
<protein>
    <submittedName>
        <fullName evidence="5">Sugar ABC transporter substrate-binding protein</fullName>
    </submittedName>
</protein>
<sequence>MSICPRRGRRRRGLRGRFPARIWVFSCLAWIAAAQGAPILPVPADPIAGTPAAGALAAESSSLAEAKRVVAAAEQSGAPWMGPRSGPRAQPGKRIAIVAEDLRNGGIVGVIDGVVEAAEAIGWSVKIFDSAGVPDQRVKMLSTALASRPDGLILAGGDAHTLLPGLRPFAKRAIPIVGWHVAAKAGPVPGTPVAINVSTDPLEVARVTALAAIVQSGGHAGVVVFTDSNFQVAQDKADEMAAVIRSCSGCTLLAVRDVAISRSAELMPALTRALLAQYGKRWTYALAINDIYFDYAVPALTQAGESSHDLAMLSAGDGSESAFLRIRTRTFQTATVAEPLNLQGWQMIDEMNRLLAGDRVTGYVFPVHLVTGDNVAADGGDRLLYDPANGYRDIYRHIWQRP</sequence>
<dbReference type="EMBL" id="PNYA01000018">
    <property type="protein sequence ID" value="PMS17716.1"/>
    <property type="molecule type" value="Genomic_DNA"/>
</dbReference>
<dbReference type="Gene3D" id="3.40.50.2300">
    <property type="match status" value="2"/>
</dbReference>